<feature type="transmembrane region" description="Helical" evidence="6">
    <location>
        <begin position="59"/>
        <end position="82"/>
    </location>
</feature>
<keyword evidence="2" id="KW-1003">Cell membrane</keyword>
<accession>A0A251X895</accession>
<name>A0A251X895_9GAMM</name>
<organism evidence="7 8">
    <name type="scientific">Thioflexithrix psekupsensis</name>
    <dbReference type="NCBI Taxonomy" id="1570016"/>
    <lineage>
        <taxon>Bacteria</taxon>
        <taxon>Pseudomonadati</taxon>
        <taxon>Pseudomonadota</taxon>
        <taxon>Gammaproteobacteria</taxon>
        <taxon>Thiotrichales</taxon>
        <taxon>Thioflexithrix</taxon>
    </lineage>
</organism>
<evidence type="ECO:0008006" key="9">
    <source>
        <dbReference type="Google" id="ProtNLM"/>
    </source>
</evidence>
<evidence type="ECO:0000256" key="3">
    <source>
        <dbReference type="ARBA" id="ARBA00022692"/>
    </source>
</evidence>
<feature type="transmembrane region" description="Helical" evidence="6">
    <location>
        <begin position="357"/>
        <end position="376"/>
    </location>
</feature>
<dbReference type="PANTHER" id="PTHR30250">
    <property type="entry name" value="PST FAMILY PREDICTED COLANIC ACID TRANSPORTER"/>
    <property type="match status" value="1"/>
</dbReference>
<gene>
    <name evidence="7" type="ORF">TPSD3_07395</name>
</gene>
<evidence type="ECO:0000256" key="1">
    <source>
        <dbReference type="ARBA" id="ARBA00004651"/>
    </source>
</evidence>
<dbReference type="PANTHER" id="PTHR30250:SF26">
    <property type="entry name" value="PSMA PROTEIN"/>
    <property type="match status" value="1"/>
</dbReference>
<proteinExistence type="predicted"/>
<feature type="transmembrane region" description="Helical" evidence="6">
    <location>
        <begin position="143"/>
        <end position="164"/>
    </location>
</feature>
<evidence type="ECO:0000256" key="4">
    <source>
        <dbReference type="ARBA" id="ARBA00022989"/>
    </source>
</evidence>
<evidence type="ECO:0000256" key="2">
    <source>
        <dbReference type="ARBA" id="ARBA00022475"/>
    </source>
</evidence>
<evidence type="ECO:0000256" key="5">
    <source>
        <dbReference type="ARBA" id="ARBA00023136"/>
    </source>
</evidence>
<feature type="transmembrane region" description="Helical" evidence="6">
    <location>
        <begin position="289"/>
        <end position="309"/>
    </location>
</feature>
<feature type="transmembrane region" description="Helical" evidence="6">
    <location>
        <begin position="176"/>
        <end position="195"/>
    </location>
</feature>
<protein>
    <recommendedName>
        <fullName evidence="9">Polysaccharide biosynthesis protein C-terminal domain-containing protein</fullName>
    </recommendedName>
</protein>
<comment type="subcellular location">
    <subcellularLocation>
        <location evidence="1">Cell membrane</location>
        <topology evidence="1">Multi-pass membrane protein</topology>
    </subcellularLocation>
</comment>
<evidence type="ECO:0000313" key="7">
    <source>
        <dbReference type="EMBL" id="OUD14150.1"/>
    </source>
</evidence>
<dbReference type="OrthoDB" id="5751261at2"/>
<keyword evidence="5 6" id="KW-0472">Membrane</keyword>
<keyword evidence="8" id="KW-1185">Reference proteome</keyword>
<sequence length="542" mass="61075">MNTIQPTPHTPKNLNEEEIKSLVSRNFIISMLARIFRLATRLFIPPIVLLFVSTEEYGLWSLCFVIIGYLGLGAFGISNVYVRYVAEYHARHEVDKINQLVSTGIIVVLTISLILLAVFYVFLPKLIVDIFKIAPHYHEMAFYLFYGTACIFMIEISLGGFLYMLNGMQRITETTLVSLVCISIETVLIVVFLLMGMGLYALMAALIIRYFLMVGSYIYLSYRLIPGLSIGLRHFRRSCLRLFYRFGAVVQFTGMLSMTMNSMDKLVCGTTLGTQAAGLVDLGSRFPVTAAQIPGAMNTVMMPAISYMHSQQRKHEIYQLYISGTRNMNLIMGFILGFLSTFSGVIVAGWLGTREEFAVVATIMTIVAFPQHLHILTGQGSAFFQGIEKPARTLTYSLGRLSLVTVFLLLLFHFEKHPTVVHVVATVALATVFGALNYFNYINRFLAVPNMEFIRRVLVPGFVPYLIGYLLTLLLSHWIEIALQNRWYAIGVVLVSGVIYSVVSGSVLYFLVLDVKERGQVRRKTLKVIVRLTSIGRKLTRR</sequence>
<feature type="transmembrane region" description="Helical" evidence="6">
    <location>
        <begin position="201"/>
        <end position="222"/>
    </location>
</feature>
<dbReference type="GO" id="GO:0005886">
    <property type="term" value="C:plasma membrane"/>
    <property type="evidence" value="ECO:0007669"/>
    <property type="project" value="UniProtKB-SubCell"/>
</dbReference>
<evidence type="ECO:0000313" key="8">
    <source>
        <dbReference type="Proteomes" id="UP000194798"/>
    </source>
</evidence>
<keyword evidence="3 6" id="KW-0812">Transmembrane</keyword>
<feature type="transmembrane region" description="Helical" evidence="6">
    <location>
        <begin position="103"/>
        <end position="123"/>
    </location>
</feature>
<feature type="transmembrane region" description="Helical" evidence="6">
    <location>
        <begin position="487"/>
        <end position="513"/>
    </location>
</feature>
<dbReference type="Proteomes" id="UP000194798">
    <property type="component" value="Unassembled WGS sequence"/>
</dbReference>
<dbReference type="InterPro" id="IPR050833">
    <property type="entry name" value="Poly_Biosynth_Transport"/>
</dbReference>
<feature type="transmembrane region" description="Helical" evidence="6">
    <location>
        <begin position="35"/>
        <end position="53"/>
    </location>
</feature>
<reference evidence="7 8" key="1">
    <citation type="submission" date="2016-12" db="EMBL/GenBank/DDBJ databases">
        <title>Thioflexothrix psekupsii D3 genome sequencing and assembly.</title>
        <authorList>
            <person name="Fomenkov A."/>
            <person name="Vincze T."/>
            <person name="Grabovich M."/>
            <person name="Anton B.P."/>
            <person name="Dubinina G."/>
            <person name="Orlova M."/>
            <person name="Belousova E."/>
            <person name="Roberts R.J."/>
        </authorList>
    </citation>
    <scope>NUCLEOTIDE SEQUENCE [LARGE SCALE GENOMIC DNA]</scope>
    <source>
        <strain evidence="7">D3</strain>
    </source>
</reference>
<dbReference type="RefSeq" id="WP_086487937.1">
    <property type="nucleotide sequence ID" value="NZ_MSLT01000012.1"/>
</dbReference>
<dbReference type="AlphaFoldDB" id="A0A251X895"/>
<dbReference type="EMBL" id="MSLT01000012">
    <property type="protein sequence ID" value="OUD14150.1"/>
    <property type="molecule type" value="Genomic_DNA"/>
</dbReference>
<feature type="transmembrane region" description="Helical" evidence="6">
    <location>
        <begin position="453"/>
        <end position="475"/>
    </location>
</feature>
<evidence type="ECO:0000256" key="6">
    <source>
        <dbReference type="SAM" id="Phobius"/>
    </source>
</evidence>
<feature type="transmembrane region" description="Helical" evidence="6">
    <location>
        <begin position="397"/>
        <end position="414"/>
    </location>
</feature>
<feature type="transmembrane region" description="Helical" evidence="6">
    <location>
        <begin position="330"/>
        <end position="351"/>
    </location>
</feature>
<comment type="caution">
    <text evidence="7">The sequence shown here is derived from an EMBL/GenBank/DDBJ whole genome shotgun (WGS) entry which is preliminary data.</text>
</comment>
<feature type="transmembrane region" description="Helical" evidence="6">
    <location>
        <begin position="242"/>
        <end position="260"/>
    </location>
</feature>
<feature type="transmembrane region" description="Helical" evidence="6">
    <location>
        <begin position="420"/>
        <end position="441"/>
    </location>
</feature>
<keyword evidence="4 6" id="KW-1133">Transmembrane helix</keyword>